<dbReference type="NCBIfam" id="TIGR02779">
    <property type="entry name" value="NHEJ_ligase_lig"/>
    <property type="match status" value="1"/>
</dbReference>
<dbReference type="Gene3D" id="3.30.470.30">
    <property type="entry name" value="DNA ligase/mRNA capping enzyme"/>
    <property type="match status" value="1"/>
</dbReference>
<feature type="region of interest" description="Disordered" evidence="5">
    <location>
        <begin position="1"/>
        <end position="31"/>
    </location>
</feature>
<proteinExistence type="inferred from homology"/>
<dbReference type="AlphaFoldDB" id="A0A5N3P628"/>
<dbReference type="GO" id="GO:0006310">
    <property type="term" value="P:DNA recombination"/>
    <property type="evidence" value="ECO:0007669"/>
    <property type="project" value="InterPro"/>
</dbReference>
<evidence type="ECO:0000256" key="2">
    <source>
        <dbReference type="ARBA" id="ARBA00012727"/>
    </source>
</evidence>
<sequence>MAKPPRRRIQRGNVASPKATSRPLVGKKPDPRQAALFDQPLPGWIEPCLPTLVPKAPTGPEWVHEVKWDGYRLSAYIEHGEVTIRTRRGHDWTTRFPAIAKGLATLPVHSAVVDGEAVVLDEEGRPDFGALQVALGVKGRLAADVAVFYAFDLLFLDGHDLRLWKLEGRRDALEAVLNPTSETIMLSVEIEGDGPTILRHACEHGLEGIVSKRRDKPYRSGRRDEWRKTKCVQSDTFLVIGYEKTAGTLASIRLAHMDTLIPVGGVGTGFTRTSAVDLERRLKQFITDKPPVTGMKDKGVIWTKPKVRVEVEYRGWTADGSLRHPSFKGVRED</sequence>
<dbReference type="Proteomes" id="UP000325684">
    <property type="component" value="Unassembled WGS sequence"/>
</dbReference>
<evidence type="ECO:0000313" key="7">
    <source>
        <dbReference type="EMBL" id="KAB0265145.1"/>
    </source>
</evidence>
<feature type="compositionally biased region" description="Basic residues" evidence="5">
    <location>
        <begin position="1"/>
        <end position="10"/>
    </location>
</feature>
<dbReference type="InterPro" id="IPR014146">
    <property type="entry name" value="LigD_ligase_dom"/>
</dbReference>
<gene>
    <name evidence="7" type="ORF">FEZ63_20110</name>
</gene>
<evidence type="ECO:0000313" key="8">
    <source>
        <dbReference type="Proteomes" id="UP000325684"/>
    </source>
</evidence>
<keyword evidence="8" id="KW-1185">Reference proteome</keyword>
<comment type="similarity">
    <text evidence="1">Belongs to the ATP-dependent DNA ligase family.</text>
</comment>
<dbReference type="Pfam" id="PF01068">
    <property type="entry name" value="DNA_ligase_A_M"/>
    <property type="match status" value="1"/>
</dbReference>
<dbReference type="Gene3D" id="3.30.1490.70">
    <property type="match status" value="1"/>
</dbReference>
<dbReference type="InterPro" id="IPR050191">
    <property type="entry name" value="ATP-dep_DNA_ligase"/>
</dbReference>
<name>A0A5N3P628_9HYPH</name>
<comment type="caution">
    <text evidence="7">The sequence shown here is derived from an EMBL/GenBank/DDBJ whole genome shotgun (WGS) entry which is preliminary data.</text>
</comment>
<dbReference type="EC" id="6.5.1.1" evidence="2"/>
<dbReference type="Pfam" id="PF04679">
    <property type="entry name" value="DNA_ligase_A_C"/>
    <property type="match status" value="1"/>
</dbReference>
<dbReference type="GO" id="GO:0003910">
    <property type="term" value="F:DNA ligase (ATP) activity"/>
    <property type="evidence" value="ECO:0007669"/>
    <property type="project" value="UniProtKB-EC"/>
</dbReference>
<keyword evidence="3 7" id="KW-0436">Ligase</keyword>
<reference evidence="7 8" key="1">
    <citation type="journal article" date="2019" name="Microorganisms">
        <title>Genome Insights into the Novel Species Microvirga brassicacearum, a Rapeseed Endophyte with Biotechnological Potential.</title>
        <authorList>
            <person name="Jimenez-Gomez A."/>
            <person name="Saati-Santamaria Z."/>
            <person name="Igual J.M."/>
            <person name="Rivas R."/>
            <person name="Mateos P.F."/>
            <person name="Garcia-Fraile P."/>
        </authorList>
    </citation>
    <scope>NUCLEOTIDE SEQUENCE [LARGE SCALE GENOMIC DNA]</scope>
    <source>
        <strain evidence="7 8">CDVBN77</strain>
    </source>
</reference>
<feature type="domain" description="ATP-dependent DNA ligase family profile" evidence="6">
    <location>
        <begin position="148"/>
        <end position="230"/>
    </location>
</feature>
<dbReference type="RefSeq" id="WP_150947823.1">
    <property type="nucleotide sequence ID" value="NZ_VCMV01000042.1"/>
</dbReference>
<dbReference type="InterPro" id="IPR012340">
    <property type="entry name" value="NA-bd_OB-fold"/>
</dbReference>
<dbReference type="Gene3D" id="2.40.50.140">
    <property type="entry name" value="Nucleic acid-binding proteins"/>
    <property type="match status" value="1"/>
</dbReference>
<dbReference type="SUPFAM" id="SSF50249">
    <property type="entry name" value="Nucleic acid-binding proteins"/>
    <property type="match status" value="1"/>
</dbReference>
<evidence type="ECO:0000256" key="4">
    <source>
        <dbReference type="ARBA" id="ARBA00034003"/>
    </source>
</evidence>
<protein>
    <recommendedName>
        <fullName evidence="2">DNA ligase (ATP)</fullName>
        <ecNumber evidence="2">6.5.1.1</ecNumber>
    </recommendedName>
</protein>
<organism evidence="7 8">
    <name type="scientific">Microvirga brassicacearum</name>
    <dbReference type="NCBI Taxonomy" id="2580413"/>
    <lineage>
        <taxon>Bacteria</taxon>
        <taxon>Pseudomonadati</taxon>
        <taxon>Pseudomonadota</taxon>
        <taxon>Alphaproteobacteria</taxon>
        <taxon>Hyphomicrobiales</taxon>
        <taxon>Methylobacteriaceae</taxon>
        <taxon>Microvirga</taxon>
    </lineage>
</organism>
<dbReference type="CDD" id="cd07906">
    <property type="entry name" value="Adenylation_DNA_ligase_LigD_LigC"/>
    <property type="match status" value="1"/>
</dbReference>
<evidence type="ECO:0000256" key="1">
    <source>
        <dbReference type="ARBA" id="ARBA00007572"/>
    </source>
</evidence>
<comment type="catalytic activity">
    <reaction evidence="4">
        <text>ATP + (deoxyribonucleotide)n-3'-hydroxyl + 5'-phospho-(deoxyribonucleotide)m = (deoxyribonucleotide)n+m + AMP + diphosphate.</text>
        <dbReference type="EC" id="6.5.1.1"/>
    </reaction>
</comment>
<evidence type="ECO:0000256" key="3">
    <source>
        <dbReference type="ARBA" id="ARBA00022598"/>
    </source>
</evidence>
<dbReference type="InterPro" id="IPR012309">
    <property type="entry name" value="DNA_ligase_ATP-dep_C"/>
</dbReference>
<dbReference type="PROSITE" id="PS50160">
    <property type="entry name" value="DNA_LIGASE_A3"/>
    <property type="match status" value="1"/>
</dbReference>
<evidence type="ECO:0000256" key="5">
    <source>
        <dbReference type="SAM" id="MobiDB-lite"/>
    </source>
</evidence>
<accession>A0A5N3P628</accession>
<dbReference type="InterPro" id="IPR012310">
    <property type="entry name" value="DNA_ligase_ATP-dep_cent"/>
</dbReference>
<dbReference type="CDD" id="cd07971">
    <property type="entry name" value="OBF_DNA_ligase_LigD"/>
    <property type="match status" value="1"/>
</dbReference>
<dbReference type="OrthoDB" id="9802472at2"/>
<dbReference type="PANTHER" id="PTHR45674">
    <property type="entry name" value="DNA LIGASE 1/3 FAMILY MEMBER"/>
    <property type="match status" value="1"/>
</dbReference>
<dbReference type="PANTHER" id="PTHR45674:SF4">
    <property type="entry name" value="DNA LIGASE 1"/>
    <property type="match status" value="1"/>
</dbReference>
<dbReference type="GO" id="GO:0005524">
    <property type="term" value="F:ATP binding"/>
    <property type="evidence" value="ECO:0007669"/>
    <property type="project" value="InterPro"/>
</dbReference>
<evidence type="ECO:0000259" key="6">
    <source>
        <dbReference type="PROSITE" id="PS50160"/>
    </source>
</evidence>
<dbReference type="EMBL" id="VCMV01000042">
    <property type="protein sequence ID" value="KAB0265145.1"/>
    <property type="molecule type" value="Genomic_DNA"/>
</dbReference>
<dbReference type="SUPFAM" id="SSF56091">
    <property type="entry name" value="DNA ligase/mRNA capping enzyme, catalytic domain"/>
    <property type="match status" value="1"/>
</dbReference>
<dbReference type="GO" id="GO:0006281">
    <property type="term" value="P:DNA repair"/>
    <property type="evidence" value="ECO:0007669"/>
    <property type="project" value="InterPro"/>
</dbReference>